<proteinExistence type="predicted"/>
<evidence type="ECO:0000313" key="6">
    <source>
        <dbReference type="Proteomes" id="UP000034883"/>
    </source>
</evidence>
<evidence type="ECO:0000256" key="2">
    <source>
        <dbReference type="ARBA" id="ARBA00023002"/>
    </source>
</evidence>
<evidence type="ECO:0000256" key="1">
    <source>
        <dbReference type="ARBA" id="ARBA00001964"/>
    </source>
</evidence>
<dbReference type="Proteomes" id="UP000034883">
    <property type="component" value="Chromosome"/>
</dbReference>
<keyword evidence="6" id="KW-1185">Reference proteome</keyword>
<comment type="cofactor">
    <cofactor evidence="1">
        <name>thiamine diphosphate</name>
        <dbReference type="ChEBI" id="CHEBI:58937"/>
    </cofactor>
</comment>
<dbReference type="EMBL" id="CP011125">
    <property type="protein sequence ID" value="AKF10584.1"/>
    <property type="molecule type" value="Genomic_DNA"/>
</dbReference>
<sequence>MVQAVRLALHVGETKLGVTDIFGEDVGPPLGGVFTATQGLRTAWNSPLDERGIVGAAMGLAMAGQKPVAEIQFCDYAFNTIDLLKLAGNTLWSSNGDWNVPLVLMTPVGAGIHGSLYHSHSLDAQATRIPGWKIVMPSNPRDAYGLMLSAIQDPNPVMVLIPKALMRVKAAGPDEMIPGEPDDARALGKMIDAPIGQREGWEPEWPETALEFVPIGAAKTVRRGEHVTVVTYGRMVGVAKRAADVLSREDIDVELIDLRSLHPYDWPAIAESVSRTGRAVFVNEDTEITNFGEHLIRRCVEELWDSLRAPPILEAGKHLPGVGLAEPLEAATIPGLGSVTDAIRRCVRQPDRRMGTSRPRRDFAFTWTGEAPVGPFDAYERAFRHR</sequence>
<keyword evidence="2" id="KW-0560">Oxidoreductase</keyword>
<dbReference type="InterPro" id="IPR005475">
    <property type="entry name" value="Transketolase-like_Pyr-bd"/>
</dbReference>
<evidence type="ECO:0000259" key="4">
    <source>
        <dbReference type="SMART" id="SM00861"/>
    </source>
</evidence>
<dbReference type="GO" id="GO:0016491">
    <property type="term" value="F:oxidoreductase activity"/>
    <property type="evidence" value="ECO:0007669"/>
    <property type="project" value="UniProtKB-KW"/>
</dbReference>
<dbReference type="Pfam" id="PF02780">
    <property type="entry name" value="Transketolase_C"/>
    <property type="match status" value="1"/>
</dbReference>
<organism evidence="5 6">
    <name type="scientific">Sandaracinus amylolyticus</name>
    <dbReference type="NCBI Taxonomy" id="927083"/>
    <lineage>
        <taxon>Bacteria</taxon>
        <taxon>Pseudomonadati</taxon>
        <taxon>Myxococcota</taxon>
        <taxon>Polyangia</taxon>
        <taxon>Polyangiales</taxon>
        <taxon>Sandaracinaceae</taxon>
        <taxon>Sandaracinus</taxon>
    </lineage>
</organism>
<keyword evidence="3" id="KW-0786">Thiamine pyrophosphate</keyword>
<dbReference type="STRING" id="927083.DB32_007733"/>
<dbReference type="Pfam" id="PF02779">
    <property type="entry name" value="Transket_pyr"/>
    <property type="match status" value="1"/>
</dbReference>
<gene>
    <name evidence="5" type="ORF">DB32_007733</name>
</gene>
<dbReference type="Gene3D" id="3.40.50.970">
    <property type="match status" value="1"/>
</dbReference>
<dbReference type="PANTHER" id="PTHR43257">
    <property type="entry name" value="PYRUVATE DEHYDROGENASE E1 COMPONENT BETA SUBUNIT"/>
    <property type="match status" value="1"/>
</dbReference>
<dbReference type="AlphaFoldDB" id="A0A0F6SHK1"/>
<dbReference type="Gene3D" id="3.40.50.920">
    <property type="match status" value="1"/>
</dbReference>
<name>A0A0F6SHK1_9BACT</name>
<dbReference type="InterPro" id="IPR009014">
    <property type="entry name" value="Transketo_C/PFOR_II"/>
</dbReference>
<dbReference type="SUPFAM" id="SSF52922">
    <property type="entry name" value="TK C-terminal domain-like"/>
    <property type="match status" value="1"/>
</dbReference>
<reference evidence="5 6" key="1">
    <citation type="submission" date="2015-03" db="EMBL/GenBank/DDBJ databases">
        <title>Genome assembly of Sandaracinus amylolyticus DSM 53668.</title>
        <authorList>
            <person name="Sharma G."/>
            <person name="Subramanian S."/>
        </authorList>
    </citation>
    <scope>NUCLEOTIDE SEQUENCE [LARGE SCALE GENOMIC DNA]</scope>
    <source>
        <strain evidence="5 6">DSM 53668</strain>
    </source>
</reference>
<accession>A0A0F6SHK1</accession>
<dbReference type="InterPro" id="IPR033248">
    <property type="entry name" value="Transketolase_C"/>
</dbReference>
<evidence type="ECO:0000256" key="3">
    <source>
        <dbReference type="ARBA" id="ARBA00023052"/>
    </source>
</evidence>
<feature type="domain" description="Transketolase-like pyrimidine-binding" evidence="4">
    <location>
        <begin position="1"/>
        <end position="168"/>
    </location>
</feature>
<dbReference type="KEGG" id="samy:DB32_007733"/>
<dbReference type="InterPro" id="IPR029061">
    <property type="entry name" value="THDP-binding"/>
</dbReference>
<dbReference type="SUPFAM" id="SSF52518">
    <property type="entry name" value="Thiamin diphosphate-binding fold (THDP-binding)"/>
    <property type="match status" value="1"/>
</dbReference>
<protein>
    <submittedName>
        <fullName evidence="5">Branched-chain alpha-keto acid dehydrogenase, E1 component, beta subunit</fullName>
    </submittedName>
</protein>
<dbReference type="SMART" id="SM00861">
    <property type="entry name" value="Transket_pyr"/>
    <property type="match status" value="1"/>
</dbReference>
<dbReference type="PANTHER" id="PTHR43257:SF2">
    <property type="entry name" value="PYRUVATE DEHYDROGENASE E1 COMPONENT SUBUNIT BETA"/>
    <property type="match status" value="1"/>
</dbReference>
<evidence type="ECO:0000313" key="5">
    <source>
        <dbReference type="EMBL" id="AKF10584.1"/>
    </source>
</evidence>